<organism evidence="2 3">
    <name type="scientific">Cynara cardunculus var. scolymus</name>
    <name type="common">Globe artichoke</name>
    <name type="synonym">Cynara scolymus</name>
    <dbReference type="NCBI Taxonomy" id="59895"/>
    <lineage>
        <taxon>Eukaryota</taxon>
        <taxon>Viridiplantae</taxon>
        <taxon>Streptophyta</taxon>
        <taxon>Embryophyta</taxon>
        <taxon>Tracheophyta</taxon>
        <taxon>Spermatophyta</taxon>
        <taxon>Magnoliopsida</taxon>
        <taxon>eudicotyledons</taxon>
        <taxon>Gunneridae</taxon>
        <taxon>Pentapetalae</taxon>
        <taxon>asterids</taxon>
        <taxon>campanulids</taxon>
        <taxon>Asterales</taxon>
        <taxon>Asteraceae</taxon>
        <taxon>Carduoideae</taxon>
        <taxon>Cardueae</taxon>
        <taxon>Carduinae</taxon>
        <taxon>Cynara</taxon>
    </lineage>
</organism>
<dbReference type="EMBL" id="LEKV01005642">
    <property type="protein sequence ID" value="KVH87998.1"/>
    <property type="molecule type" value="Genomic_DNA"/>
</dbReference>
<sequence length="121" mass="13815">MAAGTTAASSKVPADSRRISHAMVGCTSRHRRRVSQTSPANNSHRTPTGSSQLLGCSVHRLLPRRHNRPATTGPLNRGKRHRHTARRQFNLLHSWIELRDQEKWTRQRERLVEVDLVEDRG</sequence>
<evidence type="ECO:0000313" key="2">
    <source>
        <dbReference type="EMBL" id="KVH87998.1"/>
    </source>
</evidence>
<protein>
    <submittedName>
        <fullName evidence="2">Uncharacterized protein</fullName>
    </submittedName>
</protein>
<accession>A0A103XC43</accession>
<keyword evidence="3" id="KW-1185">Reference proteome</keyword>
<dbReference type="AlphaFoldDB" id="A0A103XC43"/>
<proteinExistence type="predicted"/>
<gene>
    <name evidence="2" type="ORF">Ccrd_024618</name>
</gene>
<name>A0A103XC43_CYNCS</name>
<feature type="region of interest" description="Disordered" evidence="1">
    <location>
        <begin position="1"/>
        <end position="83"/>
    </location>
</feature>
<feature type="compositionally biased region" description="Polar residues" evidence="1">
    <location>
        <begin position="35"/>
        <end position="54"/>
    </location>
</feature>
<comment type="caution">
    <text evidence="2">The sequence shown here is derived from an EMBL/GenBank/DDBJ whole genome shotgun (WGS) entry which is preliminary data.</text>
</comment>
<dbReference type="Proteomes" id="UP000243975">
    <property type="component" value="Unassembled WGS sequence"/>
</dbReference>
<reference evidence="2 3" key="1">
    <citation type="journal article" date="2016" name="Sci. Rep.">
        <title>The genome sequence of the outbreeding globe artichoke constructed de novo incorporating a phase-aware low-pass sequencing strategy of F1 progeny.</title>
        <authorList>
            <person name="Scaglione D."/>
            <person name="Reyes-Chin-Wo S."/>
            <person name="Acquadro A."/>
            <person name="Froenicke L."/>
            <person name="Portis E."/>
            <person name="Beitel C."/>
            <person name="Tirone M."/>
            <person name="Mauro R."/>
            <person name="Lo Monaco A."/>
            <person name="Mauromicale G."/>
            <person name="Faccioli P."/>
            <person name="Cattivelli L."/>
            <person name="Rieseberg L."/>
            <person name="Michelmore R."/>
            <person name="Lanteri S."/>
        </authorList>
    </citation>
    <scope>NUCLEOTIDE SEQUENCE [LARGE SCALE GENOMIC DNA]</scope>
    <source>
        <strain evidence="2">2C</strain>
    </source>
</reference>
<evidence type="ECO:0000256" key="1">
    <source>
        <dbReference type="SAM" id="MobiDB-lite"/>
    </source>
</evidence>
<evidence type="ECO:0000313" key="3">
    <source>
        <dbReference type="Proteomes" id="UP000243975"/>
    </source>
</evidence>
<dbReference type="Gramene" id="KVH87998">
    <property type="protein sequence ID" value="KVH87998"/>
    <property type="gene ID" value="Ccrd_024618"/>
</dbReference>